<feature type="domain" description="DUF559" evidence="2">
    <location>
        <begin position="5"/>
        <end position="108"/>
    </location>
</feature>
<keyword evidence="4" id="KW-1185">Reference proteome</keyword>
<dbReference type="PANTHER" id="PTHR38590:SF1">
    <property type="entry name" value="BLL0828 PROTEIN"/>
    <property type="match status" value="1"/>
</dbReference>
<organism evidence="3 4">
    <name type="scientific">Sandarakinorhabdus fusca</name>
    <dbReference type="NCBI Taxonomy" id="1439888"/>
    <lineage>
        <taxon>Bacteria</taxon>
        <taxon>Pseudomonadati</taxon>
        <taxon>Pseudomonadota</taxon>
        <taxon>Alphaproteobacteria</taxon>
        <taxon>Sphingomonadales</taxon>
        <taxon>Sphingosinicellaceae</taxon>
        <taxon>Sandarakinorhabdus</taxon>
    </lineage>
</organism>
<feature type="region of interest" description="Disordered" evidence="1">
    <location>
        <begin position="110"/>
        <end position="129"/>
    </location>
</feature>
<reference evidence="3 4" key="1">
    <citation type="submission" date="2019-09" db="EMBL/GenBank/DDBJ databases">
        <title>Polymorphobacter sp. isolated from a lake in China.</title>
        <authorList>
            <person name="Liu Z."/>
        </authorList>
    </citation>
    <scope>NUCLEOTIDE SEQUENCE [LARGE SCALE GENOMIC DNA]</scope>
    <source>
        <strain evidence="3 4">D40P</strain>
    </source>
</reference>
<dbReference type="Pfam" id="PF04480">
    <property type="entry name" value="DUF559"/>
    <property type="match status" value="1"/>
</dbReference>
<protein>
    <submittedName>
        <fullName evidence="3">DUF559 domain-containing protein</fullName>
    </submittedName>
</protein>
<evidence type="ECO:0000313" key="3">
    <source>
        <dbReference type="EMBL" id="MQT16329.1"/>
    </source>
</evidence>
<sequence>MAAEQLTKARQLRSNATPAERKLWQALRASQLNGHKFSRQIAVGPYIADLVCRKQRLVIELDGSQHGGAADLARQHYIEAHGYRVLRFWNWQAVDHTEMVVAIIAEALAPEAPTEAPTPDPSRKREGRP</sequence>
<dbReference type="AlphaFoldDB" id="A0A7C9GTT2"/>
<dbReference type="InterPro" id="IPR007569">
    <property type="entry name" value="DUF559"/>
</dbReference>
<dbReference type="InterPro" id="IPR047216">
    <property type="entry name" value="Endonuclease_DUF559_bact"/>
</dbReference>
<dbReference type="SUPFAM" id="SSF52980">
    <property type="entry name" value="Restriction endonuclease-like"/>
    <property type="match status" value="1"/>
</dbReference>
<dbReference type="Proteomes" id="UP000481327">
    <property type="component" value="Unassembled WGS sequence"/>
</dbReference>
<dbReference type="EMBL" id="WIOL01000001">
    <property type="protein sequence ID" value="MQT16329.1"/>
    <property type="molecule type" value="Genomic_DNA"/>
</dbReference>
<gene>
    <name evidence="3" type="ORF">F3168_03540</name>
</gene>
<dbReference type="Gene3D" id="3.40.960.10">
    <property type="entry name" value="VSR Endonuclease"/>
    <property type="match status" value="1"/>
</dbReference>
<accession>A0A7C9GTT2</accession>
<evidence type="ECO:0000259" key="2">
    <source>
        <dbReference type="Pfam" id="PF04480"/>
    </source>
</evidence>
<comment type="caution">
    <text evidence="3">The sequence shown here is derived from an EMBL/GenBank/DDBJ whole genome shotgun (WGS) entry which is preliminary data.</text>
</comment>
<dbReference type="CDD" id="cd01038">
    <property type="entry name" value="Endonuclease_DUF559"/>
    <property type="match status" value="1"/>
</dbReference>
<name>A0A7C9GTT2_9SPHN</name>
<dbReference type="PANTHER" id="PTHR38590">
    <property type="entry name" value="BLL0828 PROTEIN"/>
    <property type="match status" value="1"/>
</dbReference>
<evidence type="ECO:0000313" key="4">
    <source>
        <dbReference type="Proteomes" id="UP000481327"/>
    </source>
</evidence>
<dbReference type="InterPro" id="IPR011335">
    <property type="entry name" value="Restrct_endonuc-II-like"/>
</dbReference>
<proteinExistence type="predicted"/>
<evidence type="ECO:0000256" key="1">
    <source>
        <dbReference type="SAM" id="MobiDB-lite"/>
    </source>
</evidence>